<dbReference type="Pfam" id="PF00501">
    <property type="entry name" value="AMP-binding"/>
    <property type="match status" value="1"/>
</dbReference>
<gene>
    <name evidence="3" type="ORF">BDK89_3900</name>
</gene>
<dbReference type="PANTHER" id="PTHR24096:SF323">
    <property type="entry name" value="BLR3536 PROTEIN"/>
    <property type="match status" value="1"/>
</dbReference>
<dbReference type="RefSeq" id="WP_133870511.1">
    <property type="nucleotide sequence ID" value="NZ_SOAU01000001.1"/>
</dbReference>
<dbReference type="GO" id="GO:0016405">
    <property type="term" value="F:CoA-ligase activity"/>
    <property type="evidence" value="ECO:0007669"/>
    <property type="project" value="TreeGrafter"/>
</dbReference>
<dbReference type="Proteomes" id="UP000294558">
    <property type="component" value="Unassembled WGS sequence"/>
</dbReference>
<dbReference type="EMBL" id="SOAU01000001">
    <property type="protein sequence ID" value="TDT18282.1"/>
    <property type="molecule type" value="Genomic_DNA"/>
</dbReference>
<keyword evidence="4" id="KW-1185">Reference proteome</keyword>
<evidence type="ECO:0000259" key="2">
    <source>
        <dbReference type="Pfam" id="PF13193"/>
    </source>
</evidence>
<evidence type="ECO:0000313" key="4">
    <source>
        <dbReference type="Proteomes" id="UP000294558"/>
    </source>
</evidence>
<comment type="caution">
    <text evidence="3">The sequence shown here is derived from an EMBL/GenBank/DDBJ whole genome shotgun (WGS) entry which is preliminary data.</text>
</comment>
<evidence type="ECO:0000259" key="1">
    <source>
        <dbReference type="Pfam" id="PF00501"/>
    </source>
</evidence>
<dbReference type="PROSITE" id="PS00455">
    <property type="entry name" value="AMP_BINDING"/>
    <property type="match status" value="1"/>
</dbReference>
<dbReference type="OrthoDB" id="9803968at2"/>
<name>A0A4R7I3Q7_9ACTN</name>
<protein>
    <submittedName>
        <fullName evidence="3">Long-chain acyl-CoA synthetase</fullName>
    </submittedName>
</protein>
<dbReference type="PANTHER" id="PTHR24096">
    <property type="entry name" value="LONG-CHAIN-FATTY-ACID--COA LIGASE"/>
    <property type="match status" value="1"/>
</dbReference>
<dbReference type="Pfam" id="PF13193">
    <property type="entry name" value="AMP-binding_C"/>
    <property type="match status" value="1"/>
</dbReference>
<dbReference type="Gene3D" id="3.30.300.30">
    <property type="match status" value="1"/>
</dbReference>
<accession>A0A4R7I3Q7</accession>
<feature type="domain" description="AMP-dependent synthetase/ligase" evidence="1">
    <location>
        <begin position="8"/>
        <end position="358"/>
    </location>
</feature>
<dbReference type="InterPro" id="IPR020845">
    <property type="entry name" value="AMP-binding_CS"/>
</dbReference>
<dbReference type="InterPro" id="IPR045851">
    <property type="entry name" value="AMP-bd_C_sf"/>
</dbReference>
<evidence type="ECO:0000313" key="3">
    <source>
        <dbReference type="EMBL" id="TDT18282.1"/>
    </source>
</evidence>
<dbReference type="SUPFAM" id="SSF56801">
    <property type="entry name" value="Acetyl-CoA synthetase-like"/>
    <property type="match status" value="1"/>
</dbReference>
<dbReference type="InterPro" id="IPR000873">
    <property type="entry name" value="AMP-dep_synth/lig_dom"/>
</dbReference>
<dbReference type="InterPro" id="IPR025110">
    <property type="entry name" value="AMP-bd_C"/>
</dbReference>
<proteinExistence type="predicted"/>
<dbReference type="Gene3D" id="3.40.50.12780">
    <property type="entry name" value="N-terminal domain of ligase-like"/>
    <property type="match status" value="1"/>
</dbReference>
<dbReference type="AlphaFoldDB" id="A0A4R7I3Q7"/>
<feature type="domain" description="AMP-binding enzyme C-terminal" evidence="2">
    <location>
        <begin position="418"/>
        <end position="491"/>
    </location>
</feature>
<sequence length="508" mass="55926">MIGLWNLARANPSHVAAIETDTGRSVTRGELAARTHQVVNALRERGMKEGSVIGIVLENEIPFLEVFFAGLQAGWYVVPLNYHFTSDEIGYILADSDAEAVVCSKRYADTVAVAAERAGIPNSMRLCVDGHEGFEDYDAVVGAASDAEPDGRTAGWMMTYTSGTTGSPKGIKRPLSGMDPDDVGEVWSLPMRIFGIEGDRHIHMLQSPVYHTAVLVYANASAQFGHTIVMMRRWDAEDALRQIERHRVTTSHMVPTHFHRMLQLPDDVKAAYDLSSMEYAVHGAAPCPIETKRAMIEWWGPKIYEYYGASEGGGTTVSPTEWLERPGTVGAAWPNADIRIFDADGNEVPRGETGEVWMLAGALDFEYHKNSERTSSSKRDGYFTVGDVGYMDEGGYLFLQGRSSDIIITGGVNIHPSEIEGVLIQHPAVGDVAVFGIPDPEWGEQIKAVVELAGEATTDELLDHCKEHLAAYKAPRSIDIVDELPRDPNGKLYKRLLRDPYWETANQG</sequence>
<organism evidence="3 4">
    <name type="scientific">Ilumatobacter fluminis</name>
    <dbReference type="NCBI Taxonomy" id="467091"/>
    <lineage>
        <taxon>Bacteria</taxon>
        <taxon>Bacillati</taxon>
        <taxon>Actinomycetota</taxon>
        <taxon>Acidimicrobiia</taxon>
        <taxon>Acidimicrobiales</taxon>
        <taxon>Ilumatobacteraceae</taxon>
        <taxon>Ilumatobacter</taxon>
    </lineage>
</organism>
<reference evidence="3 4" key="1">
    <citation type="submission" date="2019-03" db="EMBL/GenBank/DDBJ databases">
        <title>Sequencing the genomes of 1000 actinobacteria strains.</title>
        <authorList>
            <person name="Klenk H.-P."/>
        </authorList>
    </citation>
    <scope>NUCLEOTIDE SEQUENCE [LARGE SCALE GENOMIC DNA]</scope>
    <source>
        <strain evidence="3 4">DSM 18936</strain>
    </source>
</reference>
<dbReference type="InterPro" id="IPR042099">
    <property type="entry name" value="ANL_N_sf"/>
</dbReference>